<name>W1DQE8_KLEPN</name>
<sequence length="41" mass="4791">MWQAFREKDHKKRCTFPSGKKIPGIILISLNDTNLSEFLAR</sequence>
<dbReference type="EMBL" id="CBWK010000473">
    <property type="protein sequence ID" value="CDL10329.1"/>
    <property type="molecule type" value="Genomic_DNA"/>
</dbReference>
<protein>
    <submittedName>
        <fullName evidence="1">Uncharacterized protein</fullName>
    </submittedName>
</protein>
<organism evidence="1 2">
    <name type="scientific">Klebsiella pneumoniae IS43</name>
    <dbReference type="NCBI Taxonomy" id="1432552"/>
    <lineage>
        <taxon>Bacteria</taxon>
        <taxon>Pseudomonadati</taxon>
        <taxon>Pseudomonadota</taxon>
        <taxon>Gammaproteobacteria</taxon>
        <taxon>Enterobacterales</taxon>
        <taxon>Enterobacteriaceae</taxon>
        <taxon>Klebsiella/Raoultella group</taxon>
        <taxon>Klebsiella</taxon>
        <taxon>Klebsiella pneumoniae complex</taxon>
    </lineage>
</organism>
<dbReference type="AlphaFoldDB" id="W1DQE8"/>
<accession>W1DQE8</accession>
<dbReference type="Proteomes" id="UP000019183">
    <property type="component" value="Unassembled WGS sequence"/>
</dbReference>
<proteinExistence type="predicted"/>
<evidence type="ECO:0000313" key="1">
    <source>
        <dbReference type="EMBL" id="CDL10329.1"/>
    </source>
</evidence>
<reference evidence="1" key="1">
    <citation type="submission" date="2013-10" db="EMBL/GenBank/DDBJ databases">
        <title>Antibiotic resistance diversity of beta-lactamase producers in the General Hospital Vienna.</title>
        <authorList>
            <person name="Barisic I."/>
            <person name="Mitteregger D."/>
            <person name="Hirschl A.M."/>
            <person name="Noehammer C."/>
            <person name="Wiesinger-Mayr H."/>
        </authorList>
    </citation>
    <scope>NUCLEOTIDE SEQUENCE [LARGE SCALE GENOMIC DNA]</scope>
    <source>
        <strain evidence="1">IS43</strain>
    </source>
</reference>
<comment type="caution">
    <text evidence="1">The sequence shown here is derived from an EMBL/GenBank/DDBJ whole genome shotgun (WGS) entry which is preliminary data.</text>
</comment>
<evidence type="ECO:0000313" key="2">
    <source>
        <dbReference type="Proteomes" id="UP000019183"/>
    </source>
</evidence>
<keyword evidence="2" id="KW-1185">Reference proteome</keyword>